<dbReference type="Proteomes" id="UP000620670">
    <property type="component" value="Unassembled WGS sequence"/>
</dbReference>
<protein>
    <submittedName>
        <fullName evidence="2">Uncharacterized protein</fullName>
    </submittedName>
</protein>
<name>A0ABS0Y5H0_9HYPH</name>
<keyword evidence="1" id="KW-0175">Coiled coil</keyword>
<feature type="coiled-coil region" evidence="1">
    <location>
        <begin position="131"/>
        <end position="165"/>
    </location>
</feature>
<evidence type="ECO:0000313" key="2">
    <source>
        <dbReference type="EMBL" id="MBJ6127556.1"/>
    </source>
</evidence>
<gene>
    <name evidence="2" type="ORF">JAO75_19320</name>
</gene>
<keyword evidence="3" id="KW-1185">Reference proteome</keyword>
<organism evidence="2 3">
    <name type="scientific">Microvirga splendida</name>
    <dbReference type="NCBI Taxonomy" id="2795727"/>
    <lineage>
        <taxon>Bacteria</taxon>
        <taxon>Pseudomonadati</taxon>
        <taxon>Pseudomonadota</taxon>
        <taxon>Alphaproteobacteria</taxon>
        <taxon>Hyphomicrobiales</taxon>
        <taxon>Methylobacteriaceae</taxon>
        <taxon>Microvirga</taxon>
    </lineage>
</organism>
<reference evidence="3" key="1">
    <citation type="submission" date="2020-12" db="EMBL/GenBank/DDBJ databases">
        <title>Hymenobacter sp.</title>
        <authorList>
            <person name="Kim M.K."/>
        </authorList>
    </citation>
    <scope>NUCLEOTIDE SEQUENCE [LARGE SCALE GENOMIC DNA]</scope>
    <source>
        <strain evidence="3">BT325</strain>
    </source>
</reference>
<evidence type="ECO:0000313" key="3">
    <source>
        <dbReference type="Proteomes" id="UP000620670"/>
    </source>
</evidence>
<evidence type="ECO:0000256" key="1">
    <source>
        <dbReference type="SAM" id="Coils"/>
    </source>
</evidence>
<proteinExistence type="predicted"/>
<dbReference type="EMBL" id="JAELXT010000027">
    <property type="protein sequence ID" value="MBJ6127556.1"/>
    <property type="molecule type" value="Genomic_DNA"/>
</dbReference>
<sequence length="176" mass="19702">MARPSKIRAFQELLESYLDGKDAAWTQQDISKEKRVPTLPQTSDGKVNVRALARELQAFAIKRGEDANLVPASAWQYFYKHESLAVMVDLIASEQGLAKIASRTRDDAKDNAATEKISRLSKCLKGQAEGHVQSKVRVTQLERDLANAQAENDRLRERLGIMQRTGLIIRTGDTTH</sequence>
<accession>A0ABS0Y5H0</accession>
<comment type="caution">
    <text evidence="2">The sequence shown here is derived from an EMBL/GenBank/DDBJ whole genome shotgun (WGS) entry which is preliminary data.</text>
</comment>
<dbReference type="RefSeq" id="WP_199050780.1">
    <property type="nucleotide sequence ID" value="NZ_JAELXT010000027.1"/>
</dbReference>